<gene>
    <name evidence="7" type="ORF">DFR51_2762</name>
    <name evidence="6" type="ORF">SmB9_35840</name>
</gene>
<evidence type="ECO:0000313" key="9">
    <source>
        <dbReference type="Proteomes" id="UP000276029"/>
    </source>
</evidence>
<dbReference type="AlphaFoldDB" id="A0AAD1DC14"/>
<dbReference type="Pfam" id="PF03466">
    <property type="entry name" value="LysR_substrate"/>
    <property type="match status" value="1"/>
</dbReference>
<dbReference type="PANTHER" id="PTHR30537:SF3">
    <property type="entry name" value="TRANSCRIPTIONAL REGULATORY PROTEIN"/>
    <property type="match status" value="1"/>
</dbReference>
<dbReference type="InterPro" id="IPR000847">
    <property type="entry name" value="LysR_HTH_N"/>
</dbReference>
<keyword evidence="9" id="KW-1185">Reference proteome</keyword>
<dbReference type="Proteomes" id="UP000276029">
    <property type="component" value="Unassembled WGS sequence"/>
</dbReference>
<evidence type="ECO:0000256" key="2">
    <source>
        <dbReference type="ARBA" id="ARBA00023015"/>
    </source>
</evidence>
<dbReference type="InterPro" id="IPR058163">
    <property type="entry name" value="LysR-type_TF_proteobact-type"/>
</dbReference>
<keyword evidence="4" id="KW-0804">Transcription</keyword>
<dbReference type="Gene3D" id="1.10.10.10">
    <property type="entry name" value="Winged helix-like DNA-binding domain superfamily/Winged helix DNA-binding domain"/>
    <property type="match status" value="1"/>
</dbReference>
<protein>
    <submittedName>
        <fullName evidence="6 7">Transcriptional regulator</fullName>
    </submittedName>
</protein>
<evidence type="ECO:0000256" key="1">
    <source>
        <dbReference type="ARBA" id="ARBA00009437"/>
    </source>
</evidence>
<reference evidence="7 9" key="2">
    <citation type="submission" date="2018-10" db="EMBL/GenBank/DDBJ databases">
        <title>Genomic Encyclopedia of Type Strains, Phase IV (KMG-IV): sequencing the most valuable type-strain genomes for metagenomic binning, comparative biology and taxonomic classification.</title>
        <authorList>
            <person name="Goeker M."/>
        </authorList>
    </citation>
    <scope>NUCLEOTIDE SEQUENCE [LARGE SCALE GENOMIC DNA]</scope>
    <source>
        <strain evidence="7 9">DSM 19791</strain>
    </source>
</reference>
<dbReference type="GO" id="GO:0006351">
    <property type="term" value="P:DNA-templated transcription"/>
    <property type="evidence" value="ECO:0007669"/>
    <property type="project" value="TreeGrafter"/>
</dbReference>
<dbReference type="EMBL" id="AP018711">
    <property type="protein sequence ID" value="BBE35926.1"/>
    <property type="molecule type" value="Genomic_DNA"/>
</dbReference>
<feature type="domain" description="HTH lysR-type" evidence="5">
    <location>
        <begin position="11"/>
        <end position="68"/>
    </location>
</feature>
<proteinExistence type="inferred from homology"/>
<dbReference type="PANTHER" id="PTHR30537">
    <property type="entry name" value="HTH-TYPE TRANSCRIPTIONAL REGULATOR"/>
    <property type="match status" value="1"/>
</dbReference>
<evidence type="ECO:0000256" key="4">
    <source>
        <dbReference type="ARBA" id="ARBA00023163"/>
    </source>
</evidence>
<evidence type="ECO:0000313" key="6">
    <source>
        <dbReference type="EMBL" id="BBE35926.1"/>
    </source>
</evidence>
<dbReference type="Pfam" id="PF00126">
    <property type="entry name" value="HTH_1"/>
    <property type="match status" value="1"/>
</dbReference>
<organism evidence="6 8">
    <name type="scientific">Sphingosinicella microcystinivorans</name>
    <dbReference type="NCBI Taxonomy" id="335406"/>
    <lineage>
        <taxon>Bacteria</taxon>
        <taxon>Pseudomonadati</taxon>
        <taxon>Pseudomonadota</taxon>
        <taxon>Alphaproteobacteria</taxon>
        <taxon>Sphingomonadales</taxon>
        <taxon>Sphingosinicellaceae</taxon>
        <taxon>Sphingosinicella</taxon>
    </lineage>
</organism>
<sequence length="303" mass="33164">MTAILQYGTLVNWDDLRIFLCVARTQRLNAAARELGVDATTIGRRLARLERDVDATLFEQGPAGYVLTERGRALVEHAEAAEQAALRFGGEVSGEAGPGGMVRVSVVEGFGTWIVARALPDFHRRHPRIVIDLVAGSGLLSPSRREADIAIMLARPQHGPLVARKLTDYRLGLYASPAYLESAGVPGTRTDLLDHSIVGYVPDHIFTPELDYLGEVLPGLEPAIRSTSINAQHEMVAGGGGIGVLPRFMAAGDARVVAVLADDVTLRRSFWLVMHRDMRRFARIAAFSQWIDEVVARRRDILL</sequence>
<dbReference type="PROSITE" id="PS50931">
    <property type="entry name" value="HTH_LYSR"/>
    <property type="match status" value="1"/>
</dbReference>
<dbReference type="Proteomes" id="UP000275727">
    <property type="component" value="Chromosome"/>
</dbReference>
<reference evidence="6 8" key="1">
    <citation type="submission" date="2018-06" db="EMBL/GenBank/DDBJ databases">
        <title>Complete Genome Sequence of the Microcystin-Degrading Bacterium Sphingosinicella microcystinivorans Strain B-9.</title>
        <authorList>
            <person name="Jin H."/>
            <person name="Nishizawa T."/>
            <person name="Guo Y."/>
            <person name="Nishizawa A."/>
            <person name="Park H."/>
            <person name="Kato H."/>
            <person name="Tsuji K."/>
            <person name="Harada K."/>
        </authorList>
    </citation>
    <scope>NUCLEOTIDE SEQUENCE [LARGE SCALE GENOMIC DNA]</scope>
    <source>
        <strain evidence="6 8">B9</strain>
    </source>
</reference>
<evidence type="ECO:0000313" key="7">
    <source>
        <dbReference type="EMBL" id="RKS88115.1"/>
    </source>
</evidence>
<dbReference type="SUPFAM" id="SSF53850">
    <property type="entry name" value="Periplasmic binding protein-like II"/>
    <property type="match status" value="1"/>
</dbReference>
<evidence type="ECO:0000259" key="5">
    <source>
        <dbReference type="PROSITE" id="PS50931"/>
    </source>
</evidence>
<dbReference type="Gene3D" id="3.40.190.290">
    <property type="match status" value="1"/>
</dbReference>
<dbReference type="GO" id="GO:0043565">
    <property type="term" value="F:sequence-specific DNA binding"/>
    <property type="evidence" value="ECO:0007669"/>
    <property type="project" value="TreeGrafter"/>
</dbReference>
<dbReference type="InterPro" id="IPR036388">
    <property type="entry name" value="WH-like_DNA-bd_sf"/>
</dbReference>
<dbReference type="KEGG" id="smic:SmB9_35840"/>
<comment type="similarity">
    <text evidence="1">Belongs to the LysR transcriptional regulatory family.</text>
</comment>
<keyword evidence="3" id="KW-0238">DNA-binding</keyword>
<dbReference type="InterPro" id="IPR005119">
    <property type="entry name" value="LysR_subst-bd"/>
</dbReference>
<name>A0AAD1DC14_SPHMI</name>
<dbReference type="EMBL" id="RBWX01000009">
    <property type="protein sequence ID" value="RKS88115.1"/>
    <property type="molecule type" value="Genomic_DNA"/>
</dbReference>
<evidence type="ECO:0000313" key="8">
    <source>
        <dbReference type="Proteomes" id="UP000275727"/>
    </source>
</evidence>
<dbReference type="SUPFAM" id="SSF46785">
    <property type="entry name" value="Winged helix' DNA-binding domain"/>
    <property type="match status" value="1"/>
</dbReference>
<evidence type="ECO:0000256" key="3">
    <source>
        <dbReference type="ARBA" id="ARBA00023125"/>
    </source>
</evidence>
<keyword evidence="2" id="KW-0805">Transcription regulation</keyword>
<accession>A0AAD1DC14</accession>
<dbReference type="GO" id="GO:0003700">
    <property type="term" value="F:DNA-binding transcription factor activity"/>
    <property type="evidence" value="ECO:0007669"/>
    <property type="project" value="InterPro"/>
</dbReference>
<dbReference type="InterPro" id="IPR036390">
    <property type="entry name" value="WH_DNA-bd_sf"/>
</dbReference>